<dbReference type="AlphaFoldDB" id="A0A1G9PYF4"/>
<dbReference type="InterPro" id="IPR053141">
    <property type="entry name" value="Mycobact_SerProt_Inhib_Rv3364c"/>
</dbReference>
<dbReference type="STRING" id="1196353.SAMN05444921_103157"/>
<dbReference type="PANTHER" id="PTHR36222">
    <property type="entry name" value="SERINE PROTEASE INHIBITOR RV3364C"/>
    <property type="match status" value="1"/>
</dbReference>
<dbReference type="EMBL" id="FNHI01000003">
    <property type="protein sequence ID" value="SDM03790.1"/>
    <property type="molecule type" value="Genomic_DNA"/>
</dbReference>
<dbReference type="Gene3D" id="3.30.450.30">
    <property type="entry name" value="Dynein light chain 2a, cytoplasmic"/>
    <property type="match status" value="1"/>
</dbReference>
<dbReference type="Proteomes" id="UP000199063">
    <property type="component" value="Unassembled WGS sequence"/>
</dbReference>
<dbReference type="OrthoDB" id="4274577at2"/>
<evidence type="ECO:0000313" key="2">
    <source>
        <dbReference type="EMBL" id="SDM03790.1"/>
    </source>
</evidence>
<gene>
    <name evidence="2" type="ORF">SAMN05444921_103157</name>
</gene>
<feature type="domain" description="Roadblock/LAMTOR2" evidence="1">
    <location>
        <begin position="12"/>
        <end position="112"/>
    </location>
</feature>
<proteinExistence type="predicted"/>
<dbReference type="InterPro" id="IPR004942">
    <property type="entry name" value="Roadblock/LAMTOR2_dom"/>
</dbReference>
<keyword evidence="3" id="KW-1185">Reference proteome</keyword>
<dbReference type="PANTHER" id="PTHR36222:SF1">
    <property type="entry name" value="SERINE PROTEASE INHIBITOR RV3364C"/>
    <property type="match status" value="1"/>
</dbReference>
<dbReference type="RefSeq" id="WP_093652840.1">
    <property type="nucleotide sequence ID" value="NZ_FNHI01000003.1"/>
</dbReference>
<dbReference type="GeneID" id="40828595"/>
<sequence>MTGSVTRLPDLGWMLRPLTDVPGVRHAVVVSEDGFRLGHASAEDLTGPVALLGVPEAESLAAACAAMTMTGRSTAALLFGGGAGVRQLMLESEHGFVLFTHAGAGAHLAVATGTDADVGLVAQQMQVLVARIGTRLSTGPRDPAGPSS</sequence>
<organism evidence="2 3">
    <name type="scientific">Streptomyces wuyuanensis</name>
    <dbReference type="NCBI Taxonomy" id="1196353"/>
    <lineage>
        <taxon>Bacteria</taxon>
        <taxon>Bacillati</taxon>
        <taxon>Actinomycetota</taxon>
        <taxon>Actinomycetes</taxon>
        <taxon>Kitasatosporales</taxon>
        <taxon>Streptomycetaceae</taxon>
        <taxon>Streptomyces</taxon>
    </lineage>
</organism>
<evidence type="ECO:0000313" key="3">
    <source>
        <dbReference type="Proteomes" id="UP000199063"/>
    </source>
</evidence>
<name>A0A1G9PYF4_9ACTN</name>
<reference evidence="3" key="1">
    <citation type="submission" date="2016-10" db="EMBL/GenBank/DDBJ databases">
        <authorList>
            <person name="Varghese N."/>
            <person name="Submissions S."/>
        </authorList>
    </citation>
    <scope>NUCLEOTIDE SEQUENCE [LARGE SCALE GENOMIC DNA]</scope>
    <source>
        <strain evidence="3">CGMCC 4.7042</strain>
    </source>
</reference>
<protein>
    <submittedName>
        <fullName evidence="2">Predicted regulator of Ras-like GTPase activity, Roadblock/LC7/MglB family</fullName>
    </submittedName>
</protein>
<accession>A0A1G9PYF4</accession>
<dbReference type="Pfam" id="PF03259">
    <property type="entry name" value="Robl_LC7"/>
    <property type="match status" value="1"/>
</dbReference>
<evidence type="ECO:0000259" key="1">
    <source>
        <dbReference type="SMART" id="SM00960"/>
    </source>
</evidence>
<dbReference type="SMART" id="SM00960">
    <property type="entry name" value="Robl_LC7"/>
    <property type="match status" value="1"/>
</dbReference>
<dbReference type="SUPFAM" id="SSF103196">
    <property type="entry name" value="Roadblock/LC7 domain"/>
    <property type="match status" value="1"/>
</dbReference>